<dbReference type="PANTHER" id="PTHR34848:SF1">
    <property type="entry name" value="BIFUNCTIONAL ADENOSYLCOBALAMIN BIOSYNTHESIS PROTEIN COBU"/>
    <property type="match status" value="1"/>
</dbReference>
<evidence type="ECO:0000256" key="18">
    <source>
        <dbReference type="SAM" id="MobiDB-lite"/>
    </source>
</evidence>
<dbReference type="PANTHER" id="PTHR34848">
    <property type="match status" value="1"/>
</dbReference>
<protein>
    <recommendedName>
        <fullName evidence="16">Adenosylcobinamide kinase</fullName>
        <ecNumber evidence="8">2.7.1.156</ecNumber>
        <ecNumber evidence="9">2.7.7.62</ecNumber>
    </recommendedName>
    <alternativeName>
        <fullName evidence="17">Adenosylcobinamide-phosphate guanylyltransferase</fullName>
    </alternativeName>
</protein>
<evidence type="ECO:0000256" key="14">
    <source>
        <dbReference type="ARBA" id="ARBA00022840"/>
    </source>
</evidence>
<keyword evidence="13 19" id="KW-0418">Kinase</keyword>
<dbReference type="EC" id="2.7.1.156" evidence="8"/>
<evidence type="ECO:0000256" key="17">
    <source>
        <dbReference type="ARBA" id="ARBA00030571"/>
    </source>
</evidence>
<comment type="catalytic activity">
    <reaction evidence="3">
        <text>adenosylcob(III)inamide + GTP = adenosylcob(III)inamide phosphate + GDP + H(+)</text>
        <dbReference type="Rhea" id="RHEA:15765"/>
        <dbReference type="ChEBI" id="CHEBI:2480"/>
        <dbReference type="ChEBI" id="CHEBI:15378"/>
        <dbReference type="ChEBI" id="CHEBI:37565"/>
        <dbReference type="ChEBI" id="CHEBI:58189"/>
        <dbReference type="ChEBI" id="CHEBI:58502"/>
        <dbReference type="EC" id="2.7.1.156"/>
    </reaction>
</comment>
<keyword evidence="15" id="KW-0342">GTP-binding</keyword>
<dbReference type="GO" id="GO:0043752">
    <property type="term" value="F:adenosylcobinamide kinase activity"/>
    <property type="evidence" value="ECO:0007669"/>
    <property type="project" value="UniProtKB-EC"/>
</dbReference>
<evidence type="ECO:0000256" key="8">
    <source>
        <dbReference type="ARBA" id="ARBA00012016"/>
    </source>
</evidence>
<dbReference type="HOGENOM" id="CLU_050848_0_0_11"/>
<keyword evidence="12" id="KW-0547">Nucleotide-binding</keyword>
<evidence type="ECO:0000256" key="11">
    <source>
        <dbReference type="ARBA" id="ARBA00022679"/>
    </source>
</evidence>
<evidence type="ECO:0000256" key="4">
    <source>
        <dbReference type="ARBA" id="ARBA00003889"/>
    </source>
</evidence>
<evidence type="ECO:0000313" key="19">
    <source>
        <dbReference type="EMBL" id="AAZ55035.1"/>
    </source>
</evidence>
<comment type="function">
    <text evidence="4">Catalyzes ATP-dependent phosphorylation of adenosylcobinamide and addition of GMP to adenosylcobinamide phosphate.</text>
</comment>
<evidence type="ECO:0000256" key="16">
    <source>
        <dbReference type="ARBA" id="ARBA00029570"/>
    </source>
</evidence>
<gene>
    <name evidence="19" type="ordered locus">Tfu_0997</name>
</gene>
<dbReference type="Pfam" id="PF02283">
    <property type="entry name" value="CobU"/>
    <property type="match status" value="1"/>
</dbReference>
<evidence type="ECO:0000256" key="12">
    <source>
        <dbReference type="ARBA" id="ARBA00022741"/>
    </source>
</evidence>
<comment type="pathway">
    <text evidence="5">Cofactor biosynthesis; adenosylcobalamin biosynthesis; adenosylcobalamin from cob(II)yrinate a,c-diamide: step 6/7.</text>
</comment>
<dbReference type="InterPro" id="IPR027417">
    <property type="entry name" value="P-loop_NTPase"/>
</dbReference>
<evidence type="ECO:0000256" key="9">
    <source>
        <dbReference type="ARBA" id="ARBA00012523"/>
    </source>
</evidence>
<evidence type="ECO:0000256" key="6">
    <source>
        <dbReference type="ARBA" id="ARBA00005159"/>
    </source>
</evidence>
<comment type="pathway">
    <text evidence="6">Cofactor biosynthesis; adenosylcobalamin biosynthesis; adenosylcobalamin from cob(II)yrinate a,c-diamide: step 5/7.</text>
</comment>
<evidence type="ECO:0000256" key="2">
    <source>
        <dbReference type="ARBA" id="ARBA00000711"/>
    </source>
</evidence>
<dbReference type="UniPathway" id="UPA00148">
    <property type="reaction ID" value="UER00236"/>
</dbReference>
<sequence>MDDVLSLSSPDGLVSNLLPAGYSAAQTPYGLRVDGADGGRLLFARPDAPATPPPDSDPEDPRPDHQADLVLVDVGESPETIGALRRAGVVGLTTVVVAVGGDHRVHSPAEFDRRARLWGALAPLDGQELRCPPDAWPPSRPHGPYRVLVTGGARSGKSSEAELRLLGEPEVLYVATGPAPDPHADAAWAQRVAAHRSRRPAWWRTVETTDVAAVLAKADGAVLFDCVGTWLAHVMGECGMWADEVPADAEQRLEERIDALVAAWRTSAAYVVAVTNEVGSGVVPPTVSGGLFRDWLGRVNQRLAAESEEVVLVTAGRVLSLS</sequence>
<feature type="region of interest" description="Disordered" evidence="18">
    <location>
        <begin position="44"/>
        <end position="65"/>
    </location>
</feature>
<dbReference type="Gene3D" id="3.40.50.300">
    <property type="entry name" value="P-loop containing nucleotide triphosphate hydrolases"/>
    <property type="match status" value="1"/>
</dbReference>
<name>Q47R82_THEFY</name>
<dbReference type="CDD" id="cd00544">
    <property type="entry name" value="CobU"/>
    <property type="match status" value="1"/>
</dbReference>
<comment type="catalytic activity">
    <reaction evidence="2">
        <text>adenosylcob(III)inamide phosphate + GTP + H(+) = adenosylcob(III)inamide-GDP + diphosphate</text>
        <dbReference type="Rhea" id="RHEA:22712"/>
        <dbReference type="ChEBI" id="CHEBI:15378"/>
        <dbReference type="ChEBI" id="CHEBI:33019"/>
        <dbReference type="ChEBI" id="CHEBI:37565"/>
        <dbReference type="ChEBI" id="CHEBI:58502"/>
        <dbReference type="ChEBI" id="CHEBI:60487"/>
        <dbReference type="EC" id="2.7.7.62"/>
    </reaction>
</comment>
<dbReference type="STRING" id="269800.Tfu_0997"/>
<evidence type="ECO:0000256" key="15">
    <source>
        <dbReference type="ARBA" id="ARBA00023134"/>
    </source>
</evidence>
<dbReference type="eggNOG" id="COG2087">
    <property type="taxonomic scope" value="Bacteria"/>
</dbReference>
<evidence type="ECO:0000256" key="1">
    <source>
        <dbReference type="ARBA" id="ARBA00000312"/>
    </source>
</evidence>
<dbReference type="EC" id="2.7.7.62" evidence="9"/>
<dbReference type="SUPFAM" id="SSF52540">
    <property type="entry name" value="P-loop containing nucleoside triphosphate hydrolases"/>
    <property type="match status" value="1"/>
</dbReference>
<proteinExistence type="inferred from homology"/>
<dbReference type="AlphaFoldDB" id="Q47R82"/>
<keyword evidence="11 19" id="KW-0808">Transferase</keyword>
<comment type="similarity">
    <text evidence="7">Belongs to the CobU/CobP family.</text>
</comment>
<dbReference type="GO" id="GO:0005525">
    <property type="term" value="F:GTP binding"/>
    <property type="evidence" value="ECO:0007669"/>
    <property type="project" value="UniProtKB-KW"/>
</dbReference>
<evidence type="ECO:0000256" key="3">
    <source>
        <dbReference type="ARBA" id="ARBA00001522"/>
    </source>
</evidence>
<evidence type="ECO:0000256" key="7">
    <source>
        <dbReference type="ARBA" id="ARBA00007490"/>
    </source>
</evidence>
<keyword evidence="10" id="KW-0169">Cobalamin biosynthesis</keyword>
<evidence type="ECO:0000256" key="5">
    <source>
        <dbReference type="ARBA" id="ARBA00004692"/>
    </source>
</evidence>
<evidence type="ECO:0000256" key="13">
    <source>
        <dbReference type="ARBA" id="ARBA00022777"/>
    </source>
</evidence>
<dbReference type="InterPro" id="IPR003203">
    <property type="entry name" value="CobU/CobP"/>
</dbReference>
<dbReference type="EMBL" id="CP000088">
    <property type="protein sequence ID" value="AAZ55035.1"/>
    <property type="molecule type" value="Genomic_DNA"/>
</dbReference>
<accession>Q47R82</accession>
<reference evidence="19" key="1">
    <citation type="submission" date="2005-07" db="EMBL/GenBank/DDBJ databases">
        <title>Complete sequence of Thermobifida fusca YX.</title>
        <authorList>
            <consortium name="US DOE Joint Genome Institute"/>
            <person name="Copeland A."/>
            <person name="Lucas S."/>
            <person name="Lapidus A."/>
            <person name="Barry K."/>
            <person name="Detter J.C."/>
            <person name="Glavina T."/>
            <person name="Hammon N."/>
            <person name="Israni S."/>
            <person name="Pitluck S."/>
            <person name="Di Bartolo G."/>
            <person name="Chain P."/>
            <person name="Schmutz J."/>
            <person name="Larimer F."/>
            <person name="Land M."/>
            <person name="Lykidis A."/>
            <person name="Richardson P."/>
        </authorList>
    </citation>
    <scope>NUCLEOTIDE SEQUENCE</scope>
    <source>
        <strain evidence="19">YX</strain>
    </source>
</reference>
<organism evidence="19">
    <name type="scientific">Thermobifida fusca (strain YX)</name>
    <dbReference type="NCBI Taxonomy" id="269800"/>
    <lineage>
        <taxon>Bacteria</taxon>
        <taxon>Bacillati</taxon>
        <taxon>Actinomycetota</taxon>
        <taxon>Actinomycetes</taxon>
        <taxon>Streptosporangiales</taxon>
        <taxon>Nocardiopsidaceae</taxon>
        <taxon>Thermobifida</taxon>
    </lineage>
</organism>
<dbReference type="GO" id="GO:0009236">
    <property type="term" value="P:cobalamin biosynthetic process"/>
    <property type="evidence" value="ECO:0007669"/>
    <property type="project" value="UniProtKB-UniPathway"/>
</dbReference>
<dbReference type="GO" id="GO:0008820">
    <property type="term" value="F:cobinamide phosphate guanylyltransferase activity"/>
    <property type="evidence" value="ECO:0007669"/>
    <property type="project" value="UniProtKB-EC"/>
</dbReference>
<comment type="catalytic activity">
    <reaction evidence="1">
        <text>adenosylcob(III)inamide + ATP = adenosylcob(III)inamide phosphate + ADP + H(+)</text>
        <dbReference type="Rhea" id="RHEA:15769"/>
        <dbReference type="ChEBI" id="CHEBI:2480"/>
        <dbReference type="ChEBI" id="CHEBI:15378"/>
        <dbReference type="ChEBI" id="CHEBI:30616"/>
        <dbReference type="ChEBI" id="CHEBI:58502"/>
        <dbReference type="ChEBI" id="CHEBI:456216"/>
        <dbReference type="EC" id="2.7.1.156"/>
    </reaction>
</comment>
<keyword evidence="14" id="KW-0067">ATP-binding</keyword>
<dbReference type="KEGG" id="tfu:Tfu_0997"/>
<dbReference type="GO" id="GO:0005524">
    <property type="term" value="F:ATP binding"/>
    <property type="evidence" value="ECO:0007669"/>
    <property type="project" value="UniProtKB-KW"/>
</dbReference>
<evidence type="ECO:0000256" key="10">
    <source>
        <dbReference type="ARBA" id="ARBA00022573"/>
    </source>
</evidence>